<keyword evidence="1" id="KW-1133">Transmembrane helix</keyword>
<name>A0ABM6Q3Z3_9FLAO</name>
<organism evidence="2 3">
    <name type="scientific">Polaribacter sejongensis</name>
    <dbReference type="NCBI Taxonomy" id="985043"/>
    <lineage>
        <taxon>Bacteria</taxon>
        <taxon>Pseudomonadati</taxon>
        <taxon>Bacteroidota</taxon>
        <taxon>Flavobacteriia</taxon>
        <taxon>Flavobacteriales</taxon>
        <taxon>Flavobacteriaceae</taxon>
    </lineage>
</organism>
<evidence type="ECO:0000313" key="2">
    <source>
        <dbReference type="EMBL" id="AUC23987.1"/>
    </source>
</evidence>
<sequence length="204" mass="22683">MFLLFFFGFIFSFAGSITPSMLNMTALKISLEKGKLAANKYAFGVSLIIIPQVIIAVVLTKYIAQNPTILDTLEKAGIVVFIALSYYFYNESKKGKIKIDEVNIKEINPLLTGISLSVLNMFGIPFFSGTIITLDVFKLFSFDTVSVLFFTLGSVLGTFYILFLYGKFAKVIQQKTGKLTKDINLILSIITGLVAVFTFIKLFI</sequence>
<accession>A0ABM6Q3Z3</accession>
<gene>
    <name evidence="2" type="ORF">BTO15_05260</name>
</gene>
<proteinExistence type="predicted"/>
<dbReference type="EMBL" id="CP019336">
    <property type="protein sequence ID" value="AUC23987.1"/>
    <property type="molecule type" value="Genomic_DNA"/>
</dbReference>
<evidence type="ECO:0000256" key="1">
    <source>
        <dbReference type="SAM" id="Phobius"/>
    </source>
</evidence>
<feature type="transmembrane region" description="Helical" evidence="1">
    <location>
        <begin position="69"/>
        <end position="89"/>
    </location>
</feature>
<feature type="transmembrane region" description="Helical" evidence="1">
    <location>
        <begin position="41"/>
        <end position="63"/>
    </location>
</feature>
<feature type="transmembrane region" description="Helical" evidence="1">
    <location>
        <begin position="144"/>
        <end position="165"/>
    </location>
</feature>
<feature type="transmembrane region" description="Helical" evidence="1">
    <location>
        <begin position="6"/>
        <end position="29"/>
    </location>
</feature>
<keyword evidence="3" id="KW-1185">Reference proteome</keyword>
<dbReference type="Proteomes" id="UP000232721">
    <property type="component" value="Chromosome"/>
</dbReference>
<keyword evidence="1" id="KW-0472">Membrane</keyword>
<feature type="transmembrane region" description="Helical" evidence="1">
    <location>
        <begin position="185"/>
        <end position="203"/>
    </location>
</feature>
<evidence type="ECO:0000313" key="3">
    <source>
        <dbReference type="Proteomes" id="UP000232721"/>
    </source>
</evidence>
<reference evidence="2 3" key="1">
    <citation type="submission" date="2017-02" db="EMBL/GenBank/DDBJ databases">
        <title>Trade-off between light-utilization and light-protection in marine flavobacteria.</title>
        <authorList>
            <person name="Kumagai Y."/>
            <person name="Yoshizawa S."/>
            <person name="Kogure K."/>
            <person name="Iwasaki W."/>
        </authorList>
    </citation>
    <scope>NUCLEOTIDE SEQUENCE [LARGE SCALE GENOMIC DNA]</scope>
    <source>
        <strain evidence="2 3">KCTC 23670</strain>
    </source>
</reference>
<keyword evidence="1" id="KW-0812">Transmembrane</keyword>
<feature type="transmembrane region" description="Helical" evidence="1">
    <location>
        <begin position="110"/>
        <end position="132"/>
    </location>
</feature>
<protein>
    <submittedName>
        <fullName evidence="2">Glutamate dehydrogenase</fullName>
    </submittedName>
</protein>